<comment type="similarity">
    <text evidence="3 13">Belongs to the cytochrome P450 family.</text>
</comment>
<organism evidence="15 16">
    <name type="scientific">Microthlaspi erraticum</name>
    <dbReference type="NCBI Taxonomy" id="1685480"/>
    <lineage>
        <taxon>Eukaryota</taxon>
        <taxon>Viridiplantae</taxon>
        <taxon>Streptophyta</taxon>
        <taxon>Embryophyta</taxon>
        <taxon>Tracheophyta</taxon>
        <taxon>Spermatophyta</taxon>
        <taxon>Magnoliopsida</taxon>
        <taxon>eudicotyledons</taxon>
        <taxon>Gunneridae</taxon>
        <taxon>Pentapetalae</taxon>
        <taxon>rosids</taxon>
        <taxon>malvids</taxon>
        <taxon>Brassicales</taxon>
        <taxon>Brassicaceae</taxon>
        <taxon>Coluteocarpeae</taxon>
        <taxon>Microthlaspi</taxon>
    </lineage>
</organism>
<evidence type="ECO:0000256" key="14">
    <source>
        <dbReference type="SAM" id="Phobius"/>
    </source>
</evidence>
<dbReference type="GO" id="GO:0005506">
    <property type="term" value="F:iron ion binding"/>
    <property type="evidence" value="ECO:0007669"/>
    <property type="project" value="InterPro"/>
</dbReference>
<dbReference type="PROSITE" id="PS00086">
    <property type="entry name" value="CYTOCHROME_P450"/>
    <property type="match status" value="1"/>
</dbReference>
<dbReference type="CDD" id="cd20655">
    <property type="entry name" value="CYP93"/>
    <property type="match status" value="1"/>
</dbReference>
<dbReference type="InterPro" id="IPR002401">
    <property type="entry name" value="Cyt_P450_E_grp-I"/>
</dbReference>
<name>A0A6D2KQR3_9BRAS</name>
<evidence type="ECO:0000256" key="7">
    <source>
        <dbReference type="ARBA" id="ARBA00022989"/>
    </source>
</evidence>
<keyword evidence="9 12" id="KW-0408">Iron</keyword>
<dbReference type="GO" id="GO:0016709">
    <property type="term" value="F:oxidoreductase activity, acting on paired donors, with incorporation or reduction of molecular oxygen, NAD(P)H as one donor, and incorporation of one atom of oxygen"/>
    <property type="evidence" value="ECO:0007669"/>
    <property type="project" value="TreeGrafter"/>
</dbReference>
<evidence type="ECO:0000256" key="6">
    <source>
        <dbReference type="ARBA" id="ARBA00022723"/>
    </source>
</evidence>
<dbReference type="FunFam" id="1.10.630.10:FF:000019">
    <property type="entry name" value="Cytochrome P450 family protein"/>
    <property type="match status" value="1"/>
</dbReference>
<dbReference type="PANTHER" id="PTHR24298">
    <property type="entry name" value="FLAVONOID 3'-MONOOXYGENASE-RELATED"/>
    <property type="match status" value="1"/>
</dbReference>
<evidence type="ECO:0000256" key="3">
    <source>
        <dbReference type="ARBA" id="ARBA00010617"/>
    </source>
</evidence>
<dbReference type="InterPro" id="IPR036396">
    <property type="entry name" value="Cyt_P450_sf"/>
</dbReference>
<evidence type="ECO:0000313" key="16">
    <source>
        <dbReference type="Proteomes" id="UP000467841"/>
    </source>
</evidence>
<keyword evidence="16" id="KW-1185">Reference proteome</keyword>
<sequence>MVAAMMNVDFQNCFFFFILLCFFSLFCYSLFLRKPKVGCDLPPSPWSLPIIGHLHLLLSVLIHKSLHRLSSKYGPLLHLRIFNFPLLVASSASAVYEIHRTHDRIVSSRGLPPIEECLIFGSSSFINAPYGDHWKFTKRLIVTNMLGTQALERSRGVRADELERFYTDLVNKAVKNESVEIFEEAMKLSHSSIYRMIMGKSFPEENGETERVRGLVAEFVSLTKKFVLAKKLGVSLFRKNTMSASHRFDELLDRILQEHEENPDEHHGTEIMRVSMKACRETKRITRSHIKSLFVELFLAGTETSAQAIQWTMAEIVKNPKALVRLREEIDSVVGETRLVQETDLPNLPYLKAVVKEGLRLHPPSPLSVRTFQERCEIEGLCVQEKTTLVINAYAVMRDPDYWEDPDEFKPERFLASSRSEQAEESREQSLKYIPFGSGRRGCPGANLASIFVETAVGTMVQGFDWGIKGREVNMDEAIGGMNLTMAHPLKLTPVVRTSNLLIPSFL</sequence>
<protein>
    <recommendedName>
        <fullName evidence="17">Cytochrome P450</fullName>
    </recommendedName>
</protein>
<comment type="caution">
    <text evidence="15">The sequence shown here is derived from an EMBL/GenBank/DDBJ whole genome shotgun (WGS) entry which is preliminary data.</text>
</comment>
<reference evidence="15" key="1">
    <citation type="submission" date="2020-01" db="EMBL/GenBank/DDBJ databases">
        <authorList>
            <person name="Mishra B."/>
        </authorList>
    </citation>
    <scope>NUCLEOTIDE SEQUENCE [LARGE SCALE GENOMIC DNA]</scope>
</reference>
<evidence type="ECO:0008006" key="17">
    <source>
        <dbReference type="Google" id="ProtNLM"/>
    </source>
</evidence>
<dbReference type="PRINTS" id="PR00463">
    <property type="entry name" value="EP450I"/>
</dbReference>
<evidence type="ECO:0000256" key="5">
    <source>
        <dbReference type="ARBA" id="ARBA00022692"/>
    </source>
</evidence>
<dbReference type="InterPro" id="IPR001128">
    <property type="entry name" value="Cyt_P450"/>
</dbReference>
<dbReference type="GO" id="GO:0016020">
    <property type="term" value="C:membrane"/>
    <property type="evidence" value="ECO:0007669"/>
    <property type="project" value="UniProtKB-SubCell"/>
</dbReference>
<dbReference type="SUPFAM" id="SSF48264">
    <property type="entry name" value="Cytochrome P450"/>
    <property type="match status" value="1"/>
</dbReference>
<dbReference type="AlphaFoldDB" id="A0A6D2KQR3"/>
<dbReference type="PRINTS" id="PR00385">
    <property type="entry name" value="P450"/>
</dbReference>
<comment type="subcellular location">
    <subcellularLocation>
        <location evidence="2">Membrane</location>
        <topology evidence="2">Single-pass membrane protein</topology>
    </subcellularLocation>
</comment>
<keyword evidence="6 12" id="KW-0479">Metal-binding</keyword>
<evidence type="ECO:0000256" key="2">
    <source>
        <dbReference type="ARBA" id="ARBA00004167"/>
    </source>
</evidence>
<dbReference type="EMBL" id="CACVBM020001473">
    <property type="protein sequence ID" value="CAA7051364.1"/>
    <property type="molecule type" value="Genomic_DNA"/>
</dbReference>
<dbReference type="InterPro" id="IPR051103">
    <property type="entry name" value="Plant_metabolite_P450s"/>
</dbReference>
<evidence type="ECO:0000256" key="4">
    <source>
        <dbReference type="ARBA" id="ARBA00022617"/>
    </source>
</evidence>
<proteinExistence type="inferred from homology"/>
<evidence type="ECO:0000256" key="13">
    <source>
        <dbReference type="RuleBase" id="RU000461"/>
    </source>
</evidence>
<keyword evidence="8 13" id="KW-0560">Oxidoreductase</keyword>
<dbReference type="GO" id="GO:0020037">
    <property type="term" value="F:heme binding"/>
    <property type="evidence" value="ECO:0007669"/>
    <property type="project" value="InterPro"/>
</dbReference>
<evidence type="ECO:0000256" key="10">
    <source>
        <dbReference type="ARBA" id="ARBA00023033"/>
    </source>
</evidence>
<evidence type="ECO:0000256" key="12">
    <source>
        <dbReference type="PIRSR" id="PIRSR602401-1"/>
    </source>
</evidence>
<dbReference type="OrthoDB" id="507451at2759"/>
<feature type="binding site" description="axial binding residue" evidence="12">
    <location>
        <position position="443"/>
    </location>
    <ligand>
        <name>heme</name>
        <dbReference type="ChEBI" id="CHEBI:30413"/>
    </ligand>
    <ligandPart>
        <name>Fe</name>
        <dbReference type="ChEBI" id="CHEBI:18248"/>
    </ligandPart>
</feature>
<keyword evidence="7 14" id="KW-1133">Transmembrane helix</keyword>
<dbReference type="PANTHER" id="PTHR24298:SF59">
    <property type="entry name" value="CYTOCHROME P450, FAMILY 705, SUBFAMILY A, POLYPEPTIDE 25-RELATED"/>
    <property type="match status" value="1"/>
</dbReference>
<evidence type="ECO:0000313" key="15">
    <source>
        <dbReference type="EMBL" id="CAA7051364.1"/>
    </source>
</evidence>
<gene>
    <name evidence="15" type="ORF">MERR_LOCUS38599</name>
</gene>
<accession>A0A6D2KQR3</accession>
<dbReference type="Pfam" id="PF00067">
    <property type="entry name" value="p450"/>
    <property type="match status" value="1"/>
</dbReference>
<comment type="cofactor">
    <cofactor evidence="1 12">
        <name>heme</name>
        <dbReference type="ChEBI" id="CHEBI:30413"/>
    </cofactor>
</comment>
<feature type="transmembrane region" description="Helical" evidence="14">
    <location>
        <begin position="12"/>
        <end position="32"/>
    </location>
</feature>
<keyword evidence="4 12" id="KW-0349">Heme</keyword>
<dbReference type="Proteomes" id="UP000467841">
    <property type="component" value="Unassembled WGS sequence"/>
</dbReference>
<keyword evidence="5 14" id="KW-0812">Transmembrane</keyword>
<dbReference type="Gene3D" id="1.10.630.10">
    <property type="entry name" value="Cytochrome P450"/>
    <property type="match status" value="1"/>
</dbReference>
<keyword evidence="10 13" id="KW-0503">Monooxygenase</keyword>
<keyword evidence="11 14" id="KW-0472">Membrane</keyword>
<evidence type="ECO:0000256" key="9">
    <source>
        <dbReference type="ARBA" id="ARBA00023004"/>
    </source>
</evidence>
<evidence type="ECO:0000256" key="11">
    <source>
        <dbReference type="ARBA" id="ARBA00023136"/>
    </source>
</evidence>
<evidence type="ECO:0000256" key="8">
    <source>
        <dbReference type="ARBA" id="ARBA00023002"/>
    </source>
</evidence>
<evidence type="ECO:0000256" key="1">
    <source>
        <dbReference type="ARBA" id="ARBA00001971"/>
    </source>
</evidence>
<dbReference type="InterPro" id="IPR017972">
    <property type="entry name" value="Cyt_P450_CS"/>
</dbReference>